<dbReference type="Gene3D" id="3.40.50.2300">
    <property type="match status" value="1"/>
</dbReference>
<keyword evidence="4" id="KW-0804">Transcription</keyword>
<dbReference type="GO" id="GO:0032993">
    <property type="term" value="C:protein-DNA complex"/>
    <property type="evidence" value="ECO:0007669"/>
    <property type="project" value="TreeGrafter"/>
</dbReference>
<keyword evidence="3" id="KW-0238">DNA-binding</keyword>
<evidence type="ECO:0000313" key="9">
    <source>
        <dbReference type="Proteomes" id="UP000460287"/>
    </source>
</evidence>
<keyword evidence="2" id="KW-0805">Transcription regulation</keyword>
<dbReference type="InterPro" id="IPR011006">
    <property type="entry name" value="CheY-like_superfamily"/>
</dbReference>
<evidence type="ECO:0000256" key="6">
    <source>
        <dbReference type="PROSITE-ProRule" id="PRU00169"/>
    </source>
</evidence>
<comment type="function">
    <text evidence="5">May play the central regulatory role in sporulation. It may be an element of the effector pathway responsible for the activation of sporulation genes in response to nutritional stress. Spo0A may act in concert with spo0H (a sigma factor) to control the expression of some genes that are critical to the sporulation process.</text>
</comment>
<organism evidence="8 9">
    <name type="scientific">Inconstantimicrobium porci</name>
    <dbReference type="NCBI Taxonomy" id="2652291"/>
    <lineage>
        <taxon>Bacteria</taxon>
        <taxon>Bacillati</taxon>
        <taxon>Bacillota</taxon>
        <taxon>Clostridia</taxon>
        <taxon>Eubacteriales</taxon>
        <taxon>Clostridiaceae</taxon>
        <taxon>Inconstantimicrobium</taxon>
    </lineage>
</organism>
<evidence type="ECO:0000256" key="5">
    <source>
        <dbReference type="ARBA" id="ARBA00024867"/>
    </source>
</evidence>
<dbReference type="InterPro" id="IPR039420">
    <property type="entry name" value="WalR-like"/>
</dbReference>
<dbReference type="GO" id="GO:0000156">
    <property type="term" value="F:phosphorelay response regulator activity"/>
    <property type="evidence" value="ECO:0007669"/>
    <property type="project" value="TreeGrafter"/>
</dbReference>
<dbReference type="GO" id="GO:0000976">
    <property type="term" value="F:transcription cis-regulatory region binding"/>
    <property type="evidence" value="ECO:0007669"/>
    <property type="project" value="TreeGrafter"/>
</dbReference>
<dbReference type="InterPro" id="IPR001789">
    <property type="entry name" value="Sig_transdc_resp-reg_receiver"/>
</dbReference>
<dbReference type="Pfam" id="PF00072">
    <property type="entry name" value="Response_reg"/>
    <property type="match status" value="1"/>
</dbReference>
<dbReference type="SMART" id="SM00448">
    <property type="entry name" value="REC"/>
    <property type="match status" value="1"/>
</dbReference>
<evidence type="ECO:0000313" key="8">
    <source>
        <dbReference type="EMBL" id="MSR92643.1"/>
    </source>
</evidence>
<dbReference type="RefSeq" id="WP_154532726.1">
    <property type="nucleotide sequence ID" value="NZ_VULX01000041.1"/>
</dbReference>
<dbReference type="SUPFAM" id="SSF52172">
    <property type="entry name" value="CheY-like"/>
    <property type="match status" value="1"/>
</dbReference>
<dbReference type="Proteomes" id="UP000460287">
    <property type="component" value="Unassembled WGS sequence"/>
</dbReference>
<dbReference type="PROSITE" id="PS50110">
    <property type="entry name" value="RESPONSE_REGULATORY"/>
    <property type="match status" value="1"/>
</dbReference>
<evidence type="ECO:0000259" key="7">
    <source>
        <dbReference type="PROSITE" id="PS50110"/>
    </source>
</evidence>
<dbReference type="PANTHER" id="PTHR48111:SF43">
    <property type="entry name" value="STAGE 0 SPORULATION PROTEIN A HOMOLOG"/>
    <property type="match status" value="1"/>
</dbReference>
<keyword evidence="9" id="KW-1185">Reference proteome</keyword>
<accession>A0A7X2T349</accession>
<feature type="modified residue" description="4-aspartylphosphate" evidence="6">
    <location>
        <position position="52"/>
    </location>
</feature>
<protein>
    <recommendedName>
        <fullName evidence="1">Stage 0 sporulation protein A homolog</fullName>
    </recommendedName>
</protein>
<dbReference type="EMBL" id="VULX01000041">
    <property type="protein sequence ID" value="MSR92643.1"/>
    <property type="molecule type" value="Genomic_DNA"/>
</dbReference>
<sequence length="93" mass="10838">MAKIMLVEDDEKLRNNIYSFLKCKGYDVYDDMDFKDVIAYFDKVNPDIVLLDVNLPYDDGFYICSALRRKSHVPVIFISARSRDIDSFCSLLP</sequence>
<evidence type="ECO:0000256" key="2">
    <source>
        <dbReference type="ARBA" id="ARBA00023015"/>
    </source>
</evidence>
<reference evidence="8 9" key="1">
    <citation type="submission" date="2019-08" db="EMBL/GenBank/DDBJ databases">
        <title>In-depth cultivation of the pig gut microbiome towards novel bacterial diversity and tailored functional studies.</title>
        <authorList>
            <person name="Wylensek D."/>
            <person name="Hitch T.C.A."/>
            <person name="Clavel T."/>
        </authorList>
    </citation>
    <scope>NUCLEOTIDE SEQUENCE [LARGE SCALE GENOMIC DNA]</scope>
    <source>
        <strain evidence="8 9">WCA-383-APC-5B</strain>
    </source>
</reference>
<evidence type="ECO:0000256" key="3">
    <source>
        <dbReference type="ARBA" id="ARBA00023125"/>
    </source>
</evidence>
<gene>
    <name evidence="8" type="ORF">FYJ33_15040</name>
</gene>
<keyword evidence="6" id="KW-0597">Phosphoprotein</keyword>
<dbReference type="GO" id="GO:0006355">
    <property type="term" value="P:regulation of DNA-templated transcription"/>
    <property type="evidence" value="ECO:0007669"/>
    <property type="project" value="TreeGrafter"/>
</dbReference>
<feature type="domain" description="Response regulatory" evidence="7">
    <location>
        <begin position="3"/>
        <end position="93"/>
    </location>
</feature>
<dbReference type="PANTHER" id="PTHR48111">
    <property type="entry name" value="REGULATOR OF RPOS"/>
    <property type="match status" value="1"/>
</dbReference>
<evidence type="ECO:0000256" key="4">
    <source>
        <dbReference type="ARBA" id="ARBA00023163"/>
    </source>
</evidence>
<name>A0A7X2T349_9CLOT</name>
<dbReference type="AlphaFoldDB" id="A0A7X2T349"/>
<proteinExistence type="predicted"/>
<evidence type="ECO:0000256" key="1">
    <source>
        <dbReference type="ARBA" id="ARBA00018672"/>
    </source>
</evidence>
<comment type="caution">
    <text evidence="8">The sequence shown here is derived from an EMBL/GenBank/DDBJ whole genome shotgun (WGS) entry which is preliminary data.</text>
</comment>
<dbReference type="GO" id="GO:0005829">
    <property type="term" value="C:cytosol"/>
    <property type="evidence" value="ECO:0007669"/>
    <property type="project" value="TreeGrafter"/>
</dbReference>